<dbReference type="Gene3D" id="3.30.300.30">
    <property type="match status" value="1"/>
</dbReference>
<evidence type="ECO:0000256" key="2">
    <source>
        <dbReference type="ARBA" id="ARBA00022553"/>
    </source>
</evidence>
<dbReference type="InterPro" id="IPR009081">
    <property type="entry name" value="PP-bd_ACP"/>
</dbReference>
<evidence type="ECO:0000256" key="1">
    <source>
        <dbReference type="ARBA" id="ARBA00022450"/>
    </source>
</evidence>
<evidence type="ECO:0000313" key="7">
    <source>
        <dbReference type="EMBL" id="KAA8643885.1"/>
    </source>
</evidence>
<dbReference type="GO" id="GO:0031177">
    <property type="term" value="F:phosphopantetheine binding"/>
    <property type="evidence" value="ECO:0007669"/>
    <property type="project" value="TreeGrafter"/>
</dbReference>
<dbReference type="GeneID" id="54330783"/>
<dbReference type="GO" id="GO:0016874">
    <property type="term" value="F:ligase activity"/>
    <property type="evidence" value="ECO:0007669"/>
    <property type="project" value="UniProtKB-KW"/>
</dbReference>
<dbReference type="InterPro" id="IPR042099">
    <property type="entry name" value="ANL_N_sf"/>
</dbReference>
<dbReference type="PROSITE" id="PS50075">
    <property type="entry name" value="CARRIER"/>
    <property type="match status" value="1"/>
</dbReference>
<dbReference type="Proteomes" id="UP000324241">
    <property type="component" value="Unassembled WGS sequence"/>
</dbReference>
<organism evidence="7 8">
    <name type="scientific">Aspergillus tanneri</name>
    <dbReference type="NCBI Taxonomy" id="1220188"/>
    <lineage>
        <taxon>Eukaryota</taxon>
        <taxon>Fungi</taxon>
        <taxon>Dikarya</taxon>
        <taxon>Ascomycota</taxon>
        <taxon>Pezizomycotina</taxon>
        <taxon>Eurotiomycetes</taxon>
        <taxon>Eurotiomycetidae</taxon>
        <taxon>Eurotiales</taxon>
        <taxon>Aspergillaceae</taxon>
        <taxon>Aspergillus</taxon>
        <taxon>Aspergillus subgen. Circumdati</taxon>
    </lineage>
</organism>
<dbReference type="GO" id="GO:0005737">
    <property type="term" value="C:cytoplasm"/>
    <property type="evidence" value="ECO:0007669"/>
    <property type="project" value="TreeGrafter"/>
</dbReference>
<evidence type="ECO:0000313" key="8">
    <source>
        <dbReference type="Proteomes" id="UP000324241"/>
    </source>
</evidence>
<keyword evidence="2" id="KW-0597">Phosphoprotein</keyword>
<dbReference type="SUPFAM" id="SSF52777">
    <property type="entry name" value="CoA-dependent acyltransferases"/>
    <property type="match status" value="2"/>
</dbReference>
<comment type="similarity">
    <text evidence="4">Belongs to the NRP synthetase family.</text>
</comment>
<evidence type="ECO:0000256" key="5">
    <source>
        <dbReference type="SAM" id="MobiDB-lite"/>
    </source>
</evidence>
<dbReference type="PANTHER" id="PTHR45527:SF1">
    <property type="entry name" value="FATTY ACID SYNTHASE"/>
    <property type="match status" value="1"/>
</dbReference>
<dbReference type="Pfam" id="PF00550">
    <property type="entry name" value="PP-binding"/>
    <property type="match status" value="1"/>
</dbReference>
<evidence type="ECO:0000259" key="6">
    <source>
        <dbReference type="PROSITE" id="PS50075"/>
    </source>
</evidence>
<dbReference type="InterPro" id="IPR036736">
    <property type="entry name" value="ACP-like_sf"/>
</dbReference>
<dbReference type="VEuPathDB" id="FungiDB:EYZ11_006636"/>
<feature type="domain" description="Carrier" evidence="6">
    <location>
        <begin position="779"/>
        <end position="856"/>
    </location>
</feature>
<dbReference type="Gene3D" id="3.30.559.30">
    <property type="entry name" value="Nonribosomal peptide synthetase, condensation domain"/>
    <property type="match status" value="1"/>
</dbReference>
<dbReference type="InterPro" id="IPR023213">
    <property type="entry name" value="CAT-like_dom_sf"/>
</dbReference>
<feature type="region of interest" description="Disordered" evidence="5">
    <location>
        <begin position="1"/>
        <end position="28"/>
    </location>
</feature>
<evidence type="ECO:0000256" key="3">
    <source>
        <dbReference type="ARBA" id="ARBA00022598"/>
    </source>
</evidence>
<dbReference type="InterPro" id="IPR045851">
    <property type="entry name" value="AMP-bd_C_sf"/>
</dbReference>
<dbReference type="Pfam" id="PF00501">
    <property type="entry name" value="AMP-binding"/>
    <property type="match status" value="1"/>
</dbReference>
<name>A0A5M9MA36_9EURO</name>
<dbReference type="GO" id="GO:0044550">
    <property type="term" value="P:secondary metabolite biosynthetic process"/>
    <property type="evidence" value="ECO:0007669"/>
    <property type="project" value="TreeGrafter"/>
</dbReference>
<dbReference type="AlphaFoldDB" id="A0A5M9MA36"/>
<accession>A0A5M9MA36</accession>
<dbReference type="PROSITE" id="PS00455">
    <property type="entry name" value="AMP_BINDING"/>
    <property type="match status" value="1"/>
</dbReference>
<dbReference type="RefSeq" id="XP_033423246.1">
    <property type="nucleotide sequence ID" value="XM_033572694.1"/>
</dbReference>
<keyword evidence="1" id="KW-0596">Phosphopantetheine</keyword>
<dbReference type="PANTHER" id="PTHR45527">
    <property type="entry name" value="NONRIBOSOMAL PEPTIDE SYNTHETASE"/>
    <property type="match status" value="1"/>
</dbReference>
<dbReference type="GO" id="GO:0043041">
    <property type="term" value="P:amino acid activation for nonribosomal peptide biosynthetic process"/>
    <property type="evidence" value="ECO:0007669"/>
    <property type="project" value="TreeGrafter"/>
</dbReference>
<gene>
    <name evidence="7" type="primary">NRPS7_2</name>
    <name evidence="7" type="ORF">ATNIH1004_008081</name>
</gene>
<dbReference type="InterPro" id="IPR000873">
    <property type="entry name" value="AMP-dep_synth/lig_dom"/>
</dbReference>
<dbReference type="SUPFAM" id="SSF56801">
    <property type="entry name" value="Acetyl-CoA synthetase-like"/>
    <property type="match status" value="1"/>
</dbReference>
<dbReference type="Gene3D" id="1.10.1200.10">
    <property type="entry name" value="ACP-like"/>
    <property type="match status" value="1"/>
</dbReference>
<sequence length="1021" mass="112316">MAPYIDMQEPGPSTAAYNLNHQSSRDKDSSTAVRYWQERFHSVESQPRLPTFPLDHQWPRPETTLMAPDGLLEAGLEFAGIHDIYLEDLIYSVWAIVSVRHLGSGQRTTTFAVAGGNRPFFKHDGAESGLAGQAFPLILSVPEDVDVLSWVRQVGSLRTEASTHAFIGYEQILKNTSALHPQVKVSITFEDDMQDAMTADDEFPLVFNLCASLSAGLRLCMRHNTSVARADVRILLDHFAVTLQQVIENHQSNVASLDIMSPAETQLLQEYSKAAIRPSSGLIHRLVEQQARLRPDANAVQFEQDTPLTYSTLNRRSNQLARQIRQYGASYVPVHMRVSANFIVALLAILKSGAAYVILDPDAPATRKSFILNDIQAGFVLVDEDTTGELPSELKIGSLLNQSLSKEDNDIAAEQPTSSIAYVIYTSGSTGNPKGVLLEHRAAYNGLLAFPRIADLRQLLFFNPAFSAAQRSIWATLSVGGCLCLASKENLTVHTARTINTMEINSVDITSTAAALLSPDDVPSLRRIALGGEMANPIVVQTWAHRVELLSSYGLSECTQLNWRYRLQRDVSARIIGQPFDTTTSYILAPATTELSPLLVPGELCLGGAQLAREYLNNSEETERRFIRNPFGQGILYRTGDMAVRHADGSIEMIGRIDFQVKINGQRVDPGEPNSIIQIVEGVKHSAVVSALVNKKMVLVAVVVSRVDAEWAALVRKLRSALATRLPLYMTPSFWVPMPSLPLNTNGKVDVSAIQRTVEYLGQSGQLLPERPKTGVEESALTRNEKAVRRLWAKFLSIPESDIFLEDSFISLGGTSLEAIQVVSQLQSEYALSLRVEDIILSDSLSLVASIAQEHLAEGNAEVATAPFALLQEPLSPENFGLSASEIEDAYPVTPFQEAAIANTLMGGTSYIYSRSYSFDGCSRDNVKDALVSLMKMERCLRTTFVPEGTSFLQVVRKTADLPWETSEMDVAEYMRLQTSKSMHPGELWWNAAAFSGNVLVITAHHALFLISGPTNSSYKT</sequence>
<dbReference type="Gene3D" id="3.40.50.12780">
    <property type="entry name" value="N-terminal domain of ligase-like"/>
    <property type="match status" value="1"/>
</dbReference>
<dbReference type="InterPro" id="IPR020845">
    <property type="entry name" value="AMP-binding_CS"/>
</dbReference>
<evidence type="ECO:0000256" key="4">
    <source>
        <dbReference type="ARBA" id="ARBA00029454"/>
    </source>
</evidence>
<protein>
    <submittedName>
        <fullName evidence="7">Nonribosomal peptide synthetases (NRPS)</fullName>
    </submittedName>
</protein>
<reference evidence="7 8" key="1">
    <citation type="submission" date="2019-08" db="EMBL/GenBank/DDBJ databases">
        <title>The genome sequence of a newly discovered highly antifungal drug resistant Aspergillus species, Aspergillus tanneri NIH 1004.</title>
        <authorList>
            <person name="Mounaud S."/>
            <person name="Singh I."/>
            <person name="Joardar V."/>
            <person name="Pakala S."/>
            <person name="Pakala S."/>
            <person name="Venepally P."/>
            <person name="Chung J.K."/>
            <person name="Losada L."/>
            <person name="Nierman W.C."/>
        </authorList>
    </citation>
    <scope>NUCLEOTIDE SEQUENCE [LARGE SCALE GENOMIC DNA]</scope>
    <source>
        <strain evidence="7 8">NIH1004</strain>
    </source>
</reference>
<dbReference type="SUPFAM" id="SSF47336">
    <property type="entry name" value="ACP-like"/>
    <property type="match status" value="1"/>
</dbReference>
<dbReference type="OrthoDB" id="416786at2759"/>
<dbReference type="CDD" id="cd05918">
    <property type="entry name" value="A_NRPS_SidN3_like"/>
    <property type="match status" value="1"/>
</dbReference>
<dbReference type="EMBL" id="QUQM01000006">
    <property type="protein sequence ID" value="KAA8643885.1"/>
    <property type="molecule type" value="Genomic_DNA"/>
</dbReference>
<keyword evidence="3" id="KW-0436">Ligase</keyword>
<dbReference type="Gene3D" id="3.30.559.10">
    <property type="entry name" value="Chloramphenicol acetyltransferase-like domain"/>
    <property type="match status" value="1"/>
</dbReference>
<proteinExistence type="inferred from homology"/>
<comment type="caution">
    <text evidence="7">The sequence shown here is derived from an EMBL/GenBank/DDBJ whole genome shotgun (WGS) entry which is preliminary data.</text>
</comment>